<evidence type="ECO:0000313" key="2">
    <source>
        <dbReference type="EMBL" id="SDF37926.1"/>
    </source>
</evidence>
<dbReference type="RefSeq" id="WP_093148742.1">
    <property type="nucleotide sequence ID" value="NZ_FNBW01000003.1"/>
</dbReference>
<dbReference type="Pfam" id="PF00174">
    <property type="entry name" value="Oxidored_molyb"/>
    <property type="match status" value="1"/>
</dbReference>
<dbReference type="Proteomes" id="UP000198615">
    <property type="component" value="Unassembled WGS sequence"/>
</dbReference>
<dbReference type="Gene3D" id="3.90.420.10">
    <property type="entry name" value="Oxidoreductase, molybdopterin-binding domain"/>
    <property type="match status" value="1"/>
</dbReference>
<comment type="caution">
    <text evidence="2">The sequence shown here is derived from an EMBL/GenBank/DDBJ whole genome shotgun (WGS) entry which is preliminary data.</text>
</comment>
<dbReference type="CDD" id="cd02109">
    <property type="entry name" value="arch_bact_SO_family_Moco"/>
    <property type="match status" value="1"/>
</dbReference>
<proteinExistence type="predicted"/>
<evidence type="ECO:0000313" key="3">
    <source>
        <dbReference type="Proteomes" id="UP000198615"/>
    </source>
</evidence>
<reference evidence="2 3" key="1">
    <citation type="submission" date="2016-10" db="EMBL/GenBank/DDBJ databases">
        <authorList>
            <person name="Varghese N."/>
            <person name="Submissions S."/>
        </authorList>
    </citation>
    <scope>NUCLEOTIDE SEQUENCE [LARGE SCALE GENOMIC DNA]</scope>
    <source>
        <strain evidence="2 3">DSM 18839</strain>
    </source>
</reference>
<protein>
    <submittedName>
        <fullName evidence="2">Oxidoreductase molybdopterin binding domain-containing protein</fullName>
    </submittedName>
</protein>
<accession>A0A8G2BHL0</accession>
<dbReference type="SUPFAM" id="SSF56524">
    <property type="entry name" value="Oxidoreductase molybdopterin-binding domain"/>
    <property type="match status" value="1"/>
</dbReference>
<gene>
    <name evidence="2" type="ORF">SAMN05660686_01083</name>
</gene>
<dbReference type="PANTHER" id="PTHR43032:SF4">
    <property type="entry name" value="OXIDOREDUCTASE MOLYBDOPTERIN-BINDING DOMAIN-CONTAINING PROTEIN"/>
    <property type="match status" value="1"/>
</dbReference>
<dbReference type="InterPro" id="IPR036374">
    <property type="entry name" value="OxRdtase_Mopterin-bd_sf"/>
</dbReference>
<dbReference type="PANTHER" id="PTHR43032">
    <property type="entry name" value="PROTEIN-METHIONINE-SULFOXIDE REDUCTASE"/>
    <property type="match status" value="1"/>
</dbReference>
<dbReference type="InterPro" id="IPR000572">
    <property type="entry name" value="OxRdtase_Mopterin-bd_dom"/>
</dbReference>
<dbReference type="EMBL" id="FNBW01000003">
    <property type="protein sequence ID" value="SDF37926.1"/>
    <property type="molecule type" value="Genomic_DNA"/>
</dbReference>
<organism evidence="2 3">
    <name type="scientific">Thalassobaculum litoreum DSM 18839</name>
    <dbReference type="NCBI Taxonomy" id="1123362"/>
    <lineage>
        <taxon>Bacteria</taxon>
        <taxon>Pseudomonadati</taxon>
        <taxon>Pseudomonadota</taxon>
        <taxon>Alphaproteobacteria</taxon>
        <taxon>Rhodospirillales</taxon>
        <taxon>Thalassobaculaceae</taxon>
        <taxon>Thalassobaculum</taxon>
    </lineage>
</organism>
<evidence type="ECO:0000259" key="1">
    <source>
        <dbReference type="Pfam" id="PF00174"/>
    </source>
</evidence>
<name>A0A8G2BHL0_9PROT</name>
<dbReference type="OrthoDB" id="9778777at2"/>
<sequence>MTDDVRIAAKRAKLVSEKERWARENRQFGKPEAPTGRLPRGQHLVRDWPVLDLGTHPNVPAKDWTLRVEGLVDVPTSFDYRELSLIPRSERTVDIHCVTSWSRLGDTFAGVATRDLIAEVRPREEARFVLIKSYDGYTTNLPVAYLHEPDSLIATHWNGAPLTREHGGPVRLVVPALYFWKSAKWIRSIRFVEHDIKGFWESRGYHMLGDPWKEQRYA</sequence>
<dbReference type="AlphaFoldDB" id="A0A8G2BHL0"/>
<keyword evidence="3" id="KW-1185">Reference proteome</keyword>
<feature type="domain" description="Oxidoreductase molybdopterin-binding" evidence="1">
    <location>
        <begin position="56"/>
        <end position="200"/>
    </location>
</feature>